<dbReference type="Pfam" id="PF13649">
    <property type="entry name" value="Methyltransf_25"/>
    <property type="match status" value="1"/>
</dbReference>
<reference evidence="3 4" key="1">
    <citation type="journal article" date="2014" name="Microbiology">
        <title>Unravelling the complete genome sequence of Advenella mimigardefordensis strain DPN7T and novel insights in the catabolism of the xenobiotic polythioester precursor 3,3'-dithiodipropionate.</title>
        <authorList>
            <person name="Wubbeler J.H."/>
            <person name="Hiessl S."/>
            <person name="Schuldes J."/>
            <person name="Thurmer A."/>
            <person name="Daniel R."/>
            <person name="Steinbuchel A."/>
        </authorList>
    </citation>
    <scope>NUCLEOTIDE SEQUENCE [LARGE SCALE GENOMIC DNA]</scope>
    <source>
        <strain evidence="4">DSM 17166 / LMG 22922 / DPN7</strain>
    </source>
</reference>
<evidence type="ECO:0000313" key="3">
    <source>
        <dbReference type="EMBL" id="AHG64955.1"/>
    </source>
</evidence>
<dbReference type="OrthoDB" id="8558926at2"/>
<protein>
    <submittedName>
        <fullName evidence="3">Putative methyltransferase</fullName>
    </submittedName>
</protein>
<dbReference type="PANTHER" id="PTHR43861">
    <property type="entry name" value="TRANS-ACONITATE 2-METHYLTRANSFERASE-RELATED"/>
    <property type="match status" value="1"/>
</dbReference>
<keyword evidence="3" id="KW-0489">Methyltransferase</keyword>
<proteinExistence type="predicted"/>
<dbReference type="CDD" id="cd02440">
    <property type="entry name" value="AdoMet_MTases"/>
    <property type="match status" value="1"/>
</dbReference>
<organism evidence="3 4">
    <name type="scientific">Advenella mimigardefordensis (strain DSM 17166 / LMG 22922 / DPN7)</name>
    <dbReference type="NCBI Taxonomy" id="1247726"/>
    <lineage>
        <taxon>Bacteria</taxon>
        <taxon>Pseudomonadati</taxon>
        <taxon>Pseudomonadota</taxon>
        <taxon>Betaproteobacteria</taxon>
        <taxon>Burkholderiales</taxon>
        <taxon>Alcaligenaceae</taxon>
    </lineage>
</organism>
<dbReference type="STRING" id="1247726.MIM_c28900"/>
<accession>W0PHP0</accession>
<dbReference type="Gene3D" id="3.40.50.150">
    <property type="entry name" value="Vaccinia Virus protein VP39"/>
    <property type="match status" value="1"/>
</dbReference>
<dbReference type="AlphaFoldDB" id="W0PHP0"/>
<gene>
    <name evidence="3" type="ORF">MIM_c28900</name>
</gene>
<dbReference type="InterPro" id="IPR041698">
    <property type="entry name" value="Methyltransf_25"/>
</dbReference>
<keyword evidence="4" id="KW-1185">Reference proteome</keyword>
<dbReference type="GO" id="GO:0032259">
    <property type="term" value="P:methylation"/>
    <property type="evidence" value="ECO:0007669"/>
    <property type="project" value="UniProtKB-KW"/>
</dbReference>
<dbReference type="Proteomes" id="UP000019095">
    <property type="component" value="Chromosome"/>
</dbReference>
<keyword evidence="1 3" id="KW-0808">Transferase</keyword>
<dbReference type="GO" id="GO:0008168">
    <property type="term" value="F:methyltransferase activity"/>
    <property type="evidence" value="ECO:0007669"/>
    <property type="project" value="UniProtKB-KW"/>
</dbReference>
<dbReference type="EMBL" id="CP003915">
    <property type="protein sequence ID" value="AHG64955.1"/>
    <property type="molecule type" value="Genomic_DNA"/>
</dbReference>
<dbReference type="RefSeq" id="WP_025373612.1">
    <property type="nucleotide sequence ID" value="NZ_CP003915.1"/>
</dbReference>
<evidence type="ECO:0000256" key="1">
    <source>
        <dbReference type="ARBA" id="ARBA00022679"/>
    </source>
</evidence>
<evidence type="ECO:0000259" key="2">
    <source>
        <dbReference type="Pfam" id="PF13649"/>
    </source>
</evidence>
<dbReference type="HOGENOM" id="CLU_081790_0_1_4"/>
<dbReference type="KEGG" id="amim:MIM_c28900"/>
<dbReference type="PATRIC" id="fig|1247726.3.peg.3178"/>
<name>W0PHP0_ADVMD</name>
<feature type="domain" description="Methyltransferase" evidence="2">
    <location>
        <begin position="45"/>
        <end position="138"/>
    </location>
</feature>
<evidence type="ECO:0000313" key="4">
    <source>
        <dbReference type="Proteomes" id="UP000019095"/>
    </source>
</evidence>
<dbReference type="eggNOG" id="COG2226">
    <property type="taxonomic scope" value="Bacteria"/>
</dbReference>
<sequence length="226" mass="24663">MEAFSQPELVANYASRTEKMVPGFNDLHTMAAVLLAEHVSEKAHILVLGAGGGLEIRAFARLHPGWRFSGVDPSEQMLELARQTLGPLPSRVAFHQGYINSIAEADFDAATCFLTLHFLPEQERFETLQALWERLKPGAPLVVAHHSLPTAAADKDRWLDRSAAFAKASGLPMPSSGARNSAVRDLLPLLSADQDAALLHAAGFVDVDLFYAGFTFRGWVAYKPRA</sequence>
<dbReference type="SUPFAM" id="SSF53335">
    <property type="entry name" value="S-adenosyl-L-methionine-dependent methyltransferases"/>
    <property type="match status" value="1"/>
</dbReference>
<dbReference type="InterPro" id="IPR029063">
    <property type="entry name" value="SAM-dependent_MTases_sf"/>
</dbReference>